<sequence length="262" mass="28670">MTFEGAPDPESELAPPSRAYVRVLDWVESEMRAGRLRIGDQLPGERALAEEHGISRASVRDAIRTLEVMGLVRTATGSGPRAGAVLISRPAKGISNMLRLHVASSGLLVEDIVEVRALLETWAATVVDLDLWADGGQEILHEAADLLETMEDVSLSRDEFQALDTRFHVLLAKLAGNAVLDAVMASLKDAVGDVVSEAVPTEEEWKPLATVLRHQHQGIFDAVSGREHHKAAHLLREHIEWFYANTTAKRPETPEHPPRLGA</sequence>
<dbReference type="PRINTS" id="PR00035">
    <property type="entry name" value="HTHGNTR"/>
</dbReference>
<accession>A0A399JHE1</accession>
<dbReference type="PANTHER" id="PTHR43537:SF5">
    <property type="entry name" value="UXU OPERON TRANSCRIPTIONAL REGULATOR"/>
    <property type="match status" value="1"/>
</dbReference>
<dbReference type="GO" id="GO:0003700">
    <property type="term" value="F:DNA-binding transcription factor activity"/>
    <property type="evidence" value="ECO:0007669"/>
    <property type="project" value="InterPro"/>
</dbReference>
<dbReference type="Gene3D" id="1.20.120.530">
    <property type="entry name" value="GntR ligand-binding domain-like"/>
    <property type="match status" value="1"/>
</dbReference>
<evidence type="ECO:0000256" key="2">
    <source>
        <dbReference type="ARBA" id="ARBA00023125"/>
    </source>
</evidence>
<dbReference type="CDD" id="cd07377">
    <property type="entry name" value="WHTH_GntR"/>
    <property type="match status" value="1"/>
</dbReference>
<organism evidence="5 6">
    <name type="scientific">Galactobacter valiniphilus</name>
    <dbReference type="NCBI Taxonomy" id="2676122"/>
    <lineage>
        <taxon>Bacteria</taxon>
        <taxon>Bacillati</taxon>
        <taxon>Actinomycetota</taxon>
        <taxon>Actinomycetes</taxon>
        <taxon>Micrococcales</taxon>
        <taxon>Micrococcaceae</taxon>
        <taxon>Galactobacter</taxon>
    </lineage>
</organism>
<dbReference type="GO" id="GO:0003677">
    <property type="term" value="F:DNA binding"/>
    <property type="evidence" value="ECO:0007669"/>
    <property type="project" value="UniProtKB-KW"/>
</dbReference>
<dbReference type="SUPFAM" id="SSF48008">
    <property type="entry name" value="GntR ligand-binding domain-like"/>
    <property type="match status" value="1"/>
</dbReference>
<dbReference type="Gene3D" id="1.10.10.10">
    <property type="entry name" value="Winged helix-like DNA-binding domain superfamily/Winged helix DNA-binding domain"/>
    <property type="match status" value="1"/>
</dbReference>
<dbReference type="PANTHER" id="PTHR43537">
    <property type="entry name" value="TRANSCRIPTIONAL REGULATOR, GNTR FAMILY"/>
    <property type="match status" value="1"/>
</dbReference>
<dbReference type="InterPro" id="IPR000524">
    <property type="entry name" value="Tscrpt_reg_HTH_GntR"/>
</dbReference>
<dbReference type="Pfam" id="PF07729">
    <property type="entry name" value="FCD"/>
    <property type="match status" value="1"/>
</dbReference>
<dbReference type="RefSeq" id="WP_119423361.1">
    <property type="nucleotide sequence ID" value="NZ_QQXK01000002.1"/>
</dbReference>
<keyword evidence="3" id="KW-0804">Transcription</keyword>
<keyword evidence="6" id="KW-1185">Reference proteome</keyword>
<dbReference type="EMBL" id="QQXK01000002">
    <property type="protein sequence ID" value="RII43602.1"/>
    <property type="molecule type" value="Genomic_DNA"/>
</dbReference>
<dbReference type="AlphaFoldDB" id="A0A399JHE1"/>
<dbReference type="Proteomes" id="UP000265419">
    <property type="component" value="Unassembled WGS sequence"/>
</dbReference>
<keyword evidence="1" id="KW-0805">Transcription regulation</keyword>
<reference evidence="5 6" key="1">
    <citation type="submission" date="2018-07" db="EMBL/GenBank/DDBJ databases">
        <title>Arthrobacter sp. nov., isolated from raw cow's milk with high bacterial count.</title>
        <authorList>
            <person name="Hahne J."/>
            <person name="Isele D."/>
            <person name="Lipski A."/>
        </authorList>
    </citation>
    <scope>NUCLEOTIDE SEQUENCE [LARGE SCALE GENOMIC DNA]</scope>
    <source>
        <strain evidence="5 6">JZ R-35</strain>
    </source>
</reference>
<dbReference type="SMART" id="SM00345">
    <property type="entry name" value="HTH_GNTR"/>
    <property type="match status" value="1"/>
</dbReference>
<dbReference type="Pfam" id="PF00392">
    <property type="entry name" value="GntR"/>
    <property type="match status" value="1"/>
</dbReference>
<evidence type="ECO:0000259" key="4">
    <source>
        <dbReference type="PROSITE" id="PS50949"/>
    </source>
</evidence>
<dbReference type="SMART" id="SM00895">
    <property type="entry name" value="FCD"/>
    <property type="match status" value="1"/>
</dbReference>
<protein>
    <submittedName>
        <fullName evidence="5">FadR family transcriptional regulator</fullName>
    </submittedName>
</protein>
<dbReference type="InterPro" id="IPR008920">
    <property type="entry name" value="TF_FadR/GntR_C"/>
</dbReference>
<dbReference type="SUPFAM" id="SSF46785">
    <property type="entry name" value="Winged helix' DNA-binding domain"/>
    <property type="match status" value="1"/>
</dbReference>
<evidence type="ECO:0000256" key="3">
    <source>
        <dbReference type="ARBA" id="ARBA00023163"/>
    </source>
</evidence>
<dbReference type="InterPro" id="IPR011711">
    <property type="entry name" value="GntR_C"/>
</dbReference>
<evidence type="ECO:0000313" key="5">
    <source>
        <dbReference type="EMBL" id="RII43602.1"/>
    </source>
</evidence>
<proteinExistence type="predicted"/>
<feature type="domain" description="HTH gntR-type" evidence="4">
    <location>
        <begin position="17"/>
        <end position="85"/>
    </location>
</feature>
<name>A0A399JHE1_9MICC</name>
<evidence type="ECO:0000313" key="6">
    <source>
        <dbReference type="Proteomes" id="UP000265419"/>
    </source>
</evidence>
<keyword evidence="2" id="KW-0238">DNA-binding</keyword>
<dbReference type="InterPro" id="IPR036390">
    <property type="entry name" value="WH_DNA-bd_sf"/>
</dbReference>
<evidence type="ECO:0000256" key="1">
    <source>
        <dbReference type="ARBA" id="ARBA00023015"/>
    </source>
</evidence>
<dbReference type="InterPro" id="IPR036388">
    <property type="entry name" value="WH-like_DNA-bd_sf"/>
</dbReference>
<comment type="caution">
    <text evidence="5">The sequence shown here is derived from an EMBL/GenBank/DDBJ whole genome shotgun (WGS) entry which is preliminary data.</text>
</comment>
<dbReference type="PROSITE" id="PS50949">
    <property type="entry name" value="HTH_GNTR"/>
    <property type="match status" value="1"/>
</dbReference>
<gene>
    <name evidence="5" type="ORF">DWB68_01510</name>
</gene>